<dbReference type="Gene3D" id="3.90.1750.10">
    <property type="entry name" value="Hect, E3 ligase catalytic domains"/>
    <property type="match status" value="1"/>
</dbReference>
<proteinExistence type="predicted"/>
<evidence type="ECO:0000256" key="1">
    <source>
        <dbReference type="ARBA" id="ARBA00022679"/>
    </source>
</evidence>
<gene>
    <name evidence="5" type="ORF">OJAV_G00211320</name>
</gene>
<evidence type="ECO:0000256" key="2">
    <source>
        <dbReference type="ARBA" id="ARBA00022786"/>
    </source>
</evidence>
<dbReference type="OrthoDB" id="2384350at2759"/>
<evidence type="ECO:0000256" key="3">
    <source>
        <dbReference type="PROSITE-ProRule" id="PRU00104"/>
    </source>
</evidence>
<evidence type="ECO:0000313" key="6">
    <source>
        <dbReference type="Proteomes" id="UP000283210"/>
    </source>
</evidence>
<name>A0A3S2LM99_ORYJA</name>
<keyword evidence="1" id="KW-0808">Transferase</keyword>
<dbReference type="InterPro" id="IPR000569">
    <property type="entry name" value="HECT_dom"/>
</dbReference>
<reference evidence="5 6" key="2">
    <citation type="submission" date="2019-01" db="EMBL/GenBank/DDBJ databases">
        <title>A chromosome length genome reference of the Java medaka (oryzias javanicus).</title>
        <authorList>
            <person name="Herpin A."/>
            <person name="Takehana Y."/>
            <person name="Naruse K."/>
            <person name="Ansai S."/>
            <person name="Kawaguchi M."/>
        </authorList>
    </citation>
    <scope>NUCLEOTIDE SEQUENCE [LARGE SCALE GENOMIC DNA]</scope>
    <source>
        <strain evidence="5">RS831</strain>
        <tissue evidence="5">Whole body</tissue>
    </source>
</reference>
<keyword evidence="6" id="KW-1185">Reference proteome</keyword>
<dbReference type="InterPro" id="IPR035983">
    <property type="entry name" value="Hect_E3_ubiquitin_ligase"/>
</dbReference>
<evidence type="ECO:0000259" key="4">
    <source>
        <dbReference type="PROSITE" id="PS50237"/>
    </source>
</evidence>
<feature type="domain" description="HECT" evidence="4">
    <location>
        <begin position="117"/>
        <end position="157"/>
    </location>
</feature>
<dbReference type="EMBL" id="CM012458">
    <property type="protein sequence ID" value="RVE56954.1"/>
    <property type="molecule type" value="Genomic_DNA"/>
</dbReference>
<protein>
    <recommendedName>
        <fullName evidence="4">HECT domain-containing protein</fullName>
    </recommendedName>
</protein>
<dbReference type="SUPFAM" id="SSF56204">
    <property type="entry name" value="Hect, E3 ligase catalytic domain"/>
    <property type="match status" value="1"/>
</dbReference>
<comment type="caution">
    <text evidence="3">Lacks conserved residue(s) required for the propagation of feature annotation.</text>
</comment>
<evidence type="ECO:0000313" key="5">
    <source>
        <dbReference type="EMBL" id="RVE56954.1"/>
    </source>
</evidence>
<accession>A0A3S2LM99</accession>
<dbReference type="AlphaFoldDB" id="A0A3S2LM99"/>
<dbReference type="PROSITE" id="PS50237">
    <property type="entry name" value="HECT"/>
    <property type="match status" value="1"/>
</dbReference>
<dbReference type="Proteomes" id="UP000283210">
    <property type="component" value="Chromosome 22"/>
</dbReference>
<keyword evidence="2 3" id="KW-0833">Ubl conjugation pathway</keyword>
<sequence>MEVVIKTPSFDLADTLGYKPCENGNNPRTSQCLTTQNTCYRNYTGLFEPILIEDDDPVVDLTQNKEDKLPEEPVDTHVQAHEIIAQLALAINHKKVSRFNICRSDVWDGAVRGFRRNTYSDNNDMFIKFTDDAGCFEEGLDTGGPRREFLTLLMNHLRTRSIFDGPQESRYVVYNAKGKIIAVSIVHGGPAPHFLSKNLVNHMIGNPSFDATIEDVKDEEIGKVLHQVLEAASDESLQNIILQNSTMFQTAGCLRVVRTCEKHAFVEEYLRWYIIDRNHSCIQR</sequence>
<organism evidence="5 6">
    <name type="scientific">Oryzias javanicus</name>
    <name type="common">Javanese ricefish</name>
    <name type="synonym">Aplocheilus javanicus</name>
    <dbReference type="NCBI Taxonomy" id="123683"/>
    <lineage>
        <taxon>Eukaryota</taxon>
        <taxon>Metazoa</taxon>
        <taxon>Chordata</taxon>
        <taxon>Craniata</taxon>
        <taxon>Vertebrata</taxon>
        <taxon>Euteleostomi</taxon>
        <taxon>Actinopterygii</taxon>
        <taxon>Neopterygii</taxon>
        <taxon>Teleostei</taxon>
        <taxon>Neoteleostei</taxon>
        <taxon>Acanthomorphata</taxon>
        <taxon>Ovalentaria</taxon>
        <taxon>Atherinomorphae</taxon>
        <taxon>Beloniformes</taxon>
        <taxon>Adrianichthyidae</taxon>
        <taxon>Oryziinae</taxon>
        <taxon>Oryzias</taxon>
    </lineage>
</organism>
<reference evidence="5 6" key="1">
    <citation type="submission" date="2018-11" db="EMBL/GenBank/DDBJ databases">
        <authorList>
            <person name="Lopez-Roques C."/>
            <person name="Donnadieu C."/>
            <person name="Bouchez O."/>
            <person name="Klopp C."/>
            <person name="Cabau C."/>
            <person name="Zahm M."/>
        </authorList>
    </citation>
    <scope>NUCLEOTIDE SEQUENCE [LARGE SCALE GENOMIC DNA]</scope>
    <source>
        <strain evidence="5">RS831</strain>
        <tissue evidence="5">Whole body</tissue>
    </source>
</reference>
<dbReference type="GO" id="GO:0004842">
    <property type="term" value="F:ubiquitin-protein transferase activity"/>
    <property type="evidence" value="ECO:0007669"/>
    <property type="project" value="InterPro"/>
</dbReference>